<organism evidence="4 5">
    <name type="scientific">Actinomadura alba</name>
    <dbReference type="NCBI Taxonomy" id="406431"/>
    <lineage>
        <taxon>Bacteria</taxon>
        <taxon>Bacillati</taxon>
        <taxon>Actinomycetota</taxon>
        <taxon>Actinomycetes</taxon>
        <taxon>Streptosporangiales</taxon>
        <taxon>Thermomonosporaceae</taxon>
        <taxon>Actinomadura</taxon>
    </lineage>
</organism>
<comment type="caution">
    <text evidence="4">The sequence shown here is derived from an EMBL/GenBank/DDBJ whole genome shotgun (WGS) entry which is preliminary data.</text>
</comment>
<gene>
    <name evidence="4" type="ORF">HKK74_21975</name>
</gene>
<name>A0ABR7LTL5_9ACTN</name>
<dbReference type="Proteomes" id="UP000805614">
    <property type="component" value="Unassembled WGS sequence"/>
</dbReference>
<feature type="domain" description="GTPase-associated protein 1 middle" evidence="3">
    <location>
        <begin position="151"/>
        <end position="238"/>
    </location>
</feature>
<dbReference type="EMBL" id="JABVEC010000017">
    <property type="protein sequence ID" value="MBC6468141.1"/>
    <property type="molecule type" value="Genomic_DNA"/>
</dbReference>
<dbReference type="Pfam" id="PF20013">
    <property type="entry name" value="GAP1-N2"/>
    <property type="match status" value="1"/>
</dbReference>
<evidence type="ECO:0000313" key="4">
    <source>
        <dbReference type="EMBL" id="MBC6468141.1"/>
    </source>
</evidence>
<feature type="domain" description="GTPase-associated protein 1 N-terminal" evidence="2">
    <location>
        <begin position="1"/>
        <end position="133"/>
    </location>
</feature>
<feature type="region of interest" description="Disordered" evidence="1">
    <location>
        <begin position="266"/>
        <end position="285"/>
    </location>
</feature>
<proteinExistence type="predicted"/>
<evidence type="ECO:0000259" key="2">
    <source>
        <dbReference type="Pfam" id="PF20013"/>
    </source>
</evidence>
<sequence length="837" mass="89842">MAWQLHYTSAKSGPDGRAGFQFVAETPGLPPGLRTAVSPLMVYRPPPHAPLSPSTDELARFPVGLAYDRLDERPVLVRCRYLGRDYSGRYGNFFAHAVVADTAELEGLRPMELWHAPLWDDAPASGLLPALDELSPGDGFEPDALADWLADQWDVASTYDLLARLIDAVTTVLGRDHGRIILVADDTELIARWIAVVSYSLPVPAAALMSFITYSADPGVAPQRVVGTTPDVWETTRHDGPVFFVDAPHAMGGRVEYHRDTDHRLEDHRDAGDRAAPAGESPRAARGRYARTAAQCWRDLNFAGLDAMGELADAALRSKITAPLDVVLDRAAALLALCQGDETVTPGEEAEAATLLSRHGADVPGWVWRDLTPTLPGMGFDLAVAIMNWAVQDPHLAERCAARCVVLALRDPALRSRLPDLTLPEPARDRLTPIVEEALLTAPDLTEVALIAGLLERVGADVPGPGVEAAAVGCARRGTADLTAAVRLVPMAVREPLIAGALAGLAATDESTRAAVLTDAACDLLYARKAPRPARAPVADADTTPDAHTDAAPAADPVPGPAPAPPWLPGAVALDVLRSVGRRRRERRIEVTRVLLELAEPRSAVEDVLHAVWAEPPTARECLAVIDSFGAALPHFRCLYDLPSRVFTRLAESGDDLDAPDTLDLARRTREALTADDRPAADAALVQAYASAVRAGDAAAAALGLADIDVVTGASTPLTDCVVRCAAQRLALRAPRFRAAVLAEAPAPARDRLVAEWTAGKHSKAARNELMEVAIRLRRLSVFPEALEAWAAGQAAGRLSYLQLDACFRHDRDLRAGLRELRSRTLAAQTRRQRRGR</sequence>
<feature type="region of interest" description="Disordered" evidence="1">
    <location>
        <begin position="535"/>
        <end position="565"/>
    </location>
</feature>
<evidence type="ECO:0000313" key="5">
    <source>
        <dbReference type="Proteomes" id="UP000805614"/>
    </source>
</evidence>
<dbReference type="Pfam" id="PF20014">
    <property type="entry name" value="GAP1-M"/>
    <property type="match status" value="1"/>
</dbReference>
<dbReference type="RefSeq" id="WP_187245157.1">
    <property type="nucleotide sequence ID" value="NZ_BAAAOK010000019.1"/>
</dbReference>
<evidence type="ECO:0000256" key="1">
    <source>
        <dbReference type="SAM" id="MobiDB-lite"/>
    </source>
</evidence>
<accession>A0ABR7LTL5</accession>
<dbReference type="InterPro" id="IPR045402">
    <property type="entry name" value="GAP1-N2"/>
</dbReference>
<protein>
    <submittedName>
        <fullName evidence="4">Uncharacterized protein</fullName>
    </submittedName>
</protein>
<feature type="compositionally biased region" description="Pro residues" evidence="1">
    <location>
        <begin position="556"/>
        <end position="565"/>
    </location>
</feature>
<reference evidence="4 5" key="1">
    <citation type="submission" date="2020-06" db="EMBL/GenBank/DDBJ databases">
        <title>Actinomadura xiongansis sp. nov., isolated from soil of Baiyangdian.</title>
        <authorList>
            <person name="Zhang X."/>
        </authorList>
    </citation>
    <scope>NUCLEOTIDE SEQUENCE [LARGE SCALE GENOMIC DNA]</scope>
    <source>
        <strain evidence="4 5">HBUM206468</strain>
    </source>
</reference>
<evidence type="ECO:0000259" key="3">
    <source>
        <dbReference type="Pfam" id="PF20014"/>
    </source>
</evidence>
<keyword evidence="5" id="KW-1185">Reference proteome</keyword>
<feature type="compositionally biased region" description="Low complexity" evidence="1">
    <location>
        <begin position="535"/>
        <end position="555"/>
    </location>
</feature>
<dbReference type="InterPro" id="IPR045401">
    <property type="entry name" value="GAP1-M"/>
</dbReference>